<accession>A0A2H3DKU2</accession>
<dbReference type="InParanoid" id="A0A2H3DKU2"/>
<protein>
    <submittedName>
        <fullName evidence="2">Uncharacterized protein</fullName>
    </submittedName>
</protein>
<gene>
    <name evidence="2" type="ORF">ARMGADRAFT_63145</name>
</gene>
<keyword evidence="1" id="KW-0812">Transmembrane</keyword>
<name>A0A2H3DKU2_ARMGA</name>
<keyword evidence="1" id="KW-1133">Transmembrane helix</keyword>
<dbReference type="Proteomes" id="UP000217790">
    <property type="component" value="Unassembled WGS sequence"/>
</dbReference>
<evidence type="ECO:0000313" key="3">
    <source>
        <dbReference type="Proteomes" id="UP000217790"/>
    </source>
</evidence>
<evidence type="ECO:0000313" key="2">
    <source>
        <dbReference type="EMBL" id="PBK94700.1"/>
    </source>
</evidence>
<sequence>MLDQQYIERLWSMVSLPSPLFLLALHLLLPRSKPTLTSSSSMFESRILAAPDAVSSGETSSFGRRRILFAGPQSLRHRCAEADL</sequence>
<proteinExistence type="predicted"/>
<reference evidence="3" key="1">
    <citation type="journal article" date="2017" name="Nat. Ecol. Evol.">
        <title>Genome expansion and lineage-specific genetic innovations in the forest pathogenic fungi Armillaria.</title>
        <authorList>
            <person name="Sipos G."/>
            <person name="Prasanna A.N."/>
            <person name="Walter M.C."/>
            <person name="O'Connor E."/>
            <person name="Balint B."/>
            <person name="Krizsan K."/>
            <person name="Kiss B."/>
            <person name="Hess J."/>
            <person name="Varga T."/>
            <person name="Slot J."/>
            <person name="Riley R."/>
            <person name="Boka B."/>
            <person name="Rigling D."/>
            <person name="Barry K."/>
            <person name="Lee J."/>
            <person name="Mihaltcheva S."/>
            <person name="LaButti K."/>
            <person name="Lipzen A."/>
            <person name="Waldron R."/>
            <person name="Moloney N.M."/>
            <person name="Sperisen C."/>
            <person name="Kredics L."/>
            <person name="Vagvoelgyi C."/>
            <person name="Patrignani A."/>
            <person name="Fitzpatrick D."/>
            <person name="Nagy I."/>
            <person name="Doyle S."/>
            <person name="Anderson J.B."/>
            <person name="Grigoriev I.V."/>
            <person name="Gueldener U."/>
            <person name="Muensterkoetter M."/>
            <person name="Nagy L.G."/>
        </authorList>
    </citation>
    <scope>NUCLEOTIDE SEQUENCE [LARGE SCALE GENOMIC DNA]</scope>
    <source>
        <strain evidence="3">Ar21-2</strain>
    </source>
</reference>
<keyword evidence="1" id="KW-0472">Membrane</keyword>
<feature type="transmembrane region" description="Helical" evidence="1">
    <location>
        <begin position="12"/>
        <end position="29"/>
    </location>
</feature>
<dbReference type="AlphaFoldDB" id="A0A2H3DKU2"/>
<organism evidence="2 3">
    <name type="scientific">Armillaria gallica</name>
    <name type="common">Bulbous honey fungus</name>
    <name type="synonym">Armillaria bulbosa</name>
    <dbReference type="NCBI Taxonomy" id="47427"/>
    <lineage>
        <taxon>Eukaryota</taxon>
        <taxon>Fungi</taxon>
        <taxon>Dikarya</taxon>
        <taxon>Basidiomycota</taxon>
        <taxon>Agaricomycotina</taxon>
        <taxon>Agaricomycetes</taxon>
        <taxon>Agaricomycetidae</taxon>
        <taxon>Agaricales</taxon>
        <taxon>Marasmiineae</taxon>
        <taxon>Physalacriaceae</taxon>
        <taxon>Armillaria</taxon>
    </lineage>
</organism>
<evidence type="ECO:0000256" key="1">
    <source>
        <dbReference type="SAM" id="Phobius"/>
    </source>
</evidence>
<dbReference type="EMBL" id="KZ293653">
    <property type="protein sequence ID" value="PBK94700.1"/>
    <property type="molecule type" value="Genomic_DNA"/>
</dbReference>
<keyword evidence="3" id="KW-1185">Reference proteome</keyword>